<dbReference type="Pfam" id="PF11717">
    <property type="entry name" value="Tudor-knot"/>
    <property type="match status" value="1"/>
</dbReference>
<feature type="compositionally biased region" description="Basic and acidic residues" evidence="6">
    <location>
        <begin position="935"/>
        <end position="958"/>
    </location>
</feature>
<dbReference type="SMART" id="SM01014">
    <property type="entry name" value="ARID"/>
    <property type="match status" value="1"/>
</dbReference>
<organism evidence="7">
    <name type="scientific">Magallana gigas</name>
    <name type="common">Pacific oyster</name>
    <name type="synonym">Crassostrea gigas</name>
    <dbReference type="NCBI Taxonomy" id="29159"/>
    <lineage>
        <taxon>Eukaryota</taxon>
        <taxon>Metazoa</taxon>
        <taxon>Spiralia</taxon>
        <taxon>Lophotrochozoa</taxon>
        <taxon>Mollusca</taxon>
        <taxon>Bivalvia</taxon>
        <taxon>Autobranchia</taxon>
        <taxon>Pteriomorphia</taxon>
        <taxon>Ostreida</taxon>
        <taxon>Ostreoidea</taxon>
        <taxon>Ostreidae</taxon>
        <taxon>Magallana</taxon>
    </lineage>
</organism>
<feature type="compositionally biased region" description="Acidic residues" evidence="6">
    <location>
        <begin position="851"/>
        <end position="865"/>
    </location>
</feature>
<evidence type="ECO:0000256" key="3">
    <source>
        <dbReference type="ARBA" id="ARBA00023125"/>
    </source>
</evidence>
<dbReference type="SMART" id="SM00501">
    <property type="entry name" value="BRIGHT"/>
    <property type="match status" value="1"/>
</dbReference>
<dbReference type="GO" id="GO:0006325">
    <property type="term" value="P:chromatin organization"/>
    <property type="evidence" value="ECO:0007669"/>
    <property type="project" value="UniProtKB-KW"/>
</dbReference>
<dbReference type="GO" id="GO:0006357">
    <property type="term" value="P:regulation of transcription by RNA polymerase II"/>
    <property type="evidence" value="ECO:0007669"/>
    <property type="project" value="TreeGrafter"/>
</dbReference>
<dbReference type="CDD" id="cd20390">
    <property type="entry name" value="Tudor_ARID4_rpt2"/>
    <property type="match status" value="1"/>
</dbReference>
<evidence type="ECO:0000256" key="5">
    <source>
        <dbReference type="ARBA" id="ARBA00023242"/>
    </source>
</evidence>
<proteinExistence type="predicted"/>
<feature type="region of interest" description="Disordered" evidence="6">
    <location>
        <begin position="273"/>
        <end position="306"/>
    </location>
</feature>
<dbReference type="InterPro" id="IPR012603">
    <property type="entry name" value="ARID4A/B_PWWP"/>
</dbReference>
<feature type="region of interest" description="Disordered" evidence="6">
    <location>
        <begin position="935"/>
        <end position="1476"/>
    </location>
</feature>
<dbReference type="SUPFAM" id="SSF54160">
    <property type="entry name" value="Chromo domain-like"/>
    <property type="match status" value="1"/>
</dbReference>
<dbReference type="InterPro" id="IPR000953">
    <property type="entry name" value="Chromo/chromo_shadow_dom"/>
</dbReference>
<dbReference type="SUPFAM" id="SSF63748">
    <property type="entry name" value="Tudor/PWWP/MBT"/>
    <property type="match status" value="1"/>
</dbReference>
<dbReference type="GO" id="GO:0000976">
    <property type="term" value="F:transcription cis-regulatory region binding"/>
    <property type="evidence" value="ECO:0007669"/>
    <property type="project" value="TreeGrafter"/>
</dbReference>
<dbReference type="InterPro" id="IPR025995">
    <property type="entry name" value="Tudor-knot"/>
</dbReference>
<feature type="compositionally biased region" description="Basic and acidic residues" evidence="6">
    <location>
        <begin position="966"/>
        <end position="981"/>
    </location>
</feature>
<name>K1QY05_MAGGI</name>
<evidence type="ECO:0000256" key="6">
    <source>
        <dbReference type="SAM" id="MobiDB-lite"/>
    </source>
</evidence>
<dbReference type="SUPFAM" id="SSF46774">
    <property type="entry name" value="ARID-like"/>
    <property type="match status" value="1"/>
</dbReference>
<feature type="compositionally biased region" description="Basic and acidic residues" evidence="6">
    <location>
        <begin position="1165"/>
        <end position="1179"/>
    </location>
</feature>
<feature type="compositionally biased region" description="Basic and acidic residues" evidence="6">
    <location>
        <begin position="425"/>
        <end position="444"/>
    </location>
</feature>
<feature type="compositionally biased region" description="Polar residues" evidence="6">
    <location>
        <begin position="795"/>
        <end position="804"/>
    </location>
</feature>
<dbReference type="Gene3D" id="2.30.30.140">
    <property type="match status" value="3"/>
</dbReference>
<feature type="compositionally biased region" description="Basic and acidic residues" evidence="6">
    <location>
        <begin position="273"/>
        <end position="283"/>
    </location>
</feature>
<reference evidence="7" key="1">
    <citation type="journal article" date="2012" name="Nature">
        <title>The oyster genome reveals stress adaptation and complexity of shell formation.</title>
        <authorList>
            <person name="Zhang G."/>
            <person name="Fang X."/>
            <person name="Guo X."/>
            <person name="Li L."/>
            <person name="Luo R."/>
            <person name="Xu F."/>
            <person name="Yang P."/>
            <person name="Zhang L."/>
            <person name="Wang X."/>
            <person name="Qi H."/>
            <person name="Xiong Z."/>
            <person name="Que H."/>
            <person name="Xie Y."/>
            <person name="Holland P.W."/>
            <person name="Paps J."/>
            <person name="Zhu Y."/>
            <person name="Wu F."/>
            <person name="Chen Y."/>
            <person name="Wang J."/>
            <person name="Peng C."/>
            <person name="Meng J."/>
            <person name="Yang L."/>
            <person name="Liu J."/>
            <person name="Wen B."/>
            <person name="Zhang N."/>
            <person name="Huang Z."/>
            <person name="Zhu Q."/>
            <person name="Feng Y."/>
            <person name="Mount A."/>
            <person name="Hedgecock D."/>
            <person name="Xu Z."/>
            <person name="Liu Y."/>
            <person name="Domazet-Loso T."/>
            <person name="Du Y."/>
            <person name="Sun X."/>
            <person name="Zhang S."/>
            <person name="Liu B."/>
            <person name="Cheng P."/>
            <person name="Jiang X."/>
            <person name="Li J."/>
            <person name="Fan D."/>
            <person name="Wang W."/>
            <person name="Fu W."/>
            <person name="Wang T."/>
            <person name="Wang B."/>
            <person name="Zhang J."/>
            <person name="Peng Z."/>
            <person name="Li Y."/>
            <person name="Li N."/>
            <person name="Wang J."/>
            <person name="Chen M."/>
            <person name="He Y."/>
            <person name="Tan F."/>
            <person name="Song X."/>
            <person name="Zheng Q."/>
            <person name="Huang R."/>
            <person name="Yang H."/>
            <person name="Du X."/>
            <person name="Chen L."/>
            <person name="Yang M."/>
            <person name="Gaffney P.M."/>
            <person name="Wang S."/>
            <person name="Luo L."/>
            <person name="She Z."/>
            <person name="Ming Y."/>
            <person name="Huang W."/>
            <person name="Zhang S."/>
            <person name="Huang B."/>
            <person name="Zhang Y."/>
            <person name="Qu T."/>
            <person name="Ni P."/>
            <person name="Miao G."/>
            <person name="Wang J."/>
            <person name="Wang Q."/>
            <person name="Steinberg C.E."/>
            <person name="Wang H."/>
            <person name="Li N."/>
            <person name="Qian L."/>
            <person name="Zhang G."/>
            <person name="Li Y."/>
            <person name="Yang H."/>
            <person name="Liu X."/>
            <person name="Wang J."/>
            <person name="Yin Y."/>
            <person name="Wang J."/>
        </authorList>
    </citation>
    <scope>NUCLEOTIDE SEQUENCE [LARGE SCALE GENOMIC DNA]</scope>
    <source>
        <strain evidence="7">05x7-T-G4-1.051#20</strain>
    </source>
</reference>
<feature type="compositionally biased region" description="Basic and acidic residues" evidence="6">
    <location>
        <begin position="867"/>
        <end position="899"/>
    </location>
</feature>
<accession>K1QY05</accession>
<evidence type="ECO:0000256" key="4">
    <source>
        <dbReference type="ARBA" id="ARBA00023163"/>
    </source>
</evidence>
<dbReference type="Pfam" id="PF01388">
    <property type="entry name" value="ARID"/>
    <property type="match status" value="1"/>
</dbReference>
<feature type="region of interest" description="Disordered" evidence="6">
    <location>
        <begin position="401"/>
        <end position="674"/>
    </location>
</feature>
<dbReference type="InterPro" id="IPR036431">
    <property type="entry name" value="ARID_dom_sf"/>
</dbReference>
<dbReference type="InterPro" id="IPR051232">
    <property type="entry name" value="ARID/SWI1_ChromRemod"/>
</dbReference>
<protein>
    <submittedName>
        <fullName evidence="7">AT-rich interactive domain-containing protein 4B</fullName>
    </submittedName>
</protein>
<keyword evidence="2" id="KW-0805">Transcription regulation</keyword>
<dbReference type="EMBL" id="JH817779">
    <property type="protein sequence ID" value="EKC38538.1"/>
    <property type="molecule type" value="Genomic_DNA"/>
</dbReference>
<feature type="compositionally biased region" description="Acidic residues" evidence="6">
    <location>
        <begin position="284"/>
        <end position="304"/>
    </location>
</feature>
<feature type="compositionally biased region" description="Low complexity" evidence="6">
    <location>
        <begin position="406"/>
        <end position="416"/>
    </location>
</feature>
<feature type="compositionally biased region" description="Basic and acidic residues" evidence="6">
    <location>
        <begin position="1054"/>
        <end position="1100"/>
    </location>
</feature>
<feature type="compositionally biased region" description="Polar residues" evidence="6">
    <location>
        <begin position="1450"/>
        <end position="1464"/>
    </location>
</feature>
<feature type="compositionally biased region" description="Basic and acidic residues" evidence="6">
    <location>
        <begin position="451"/>
        <end position="538"/>
    </location>
</feature>
<dbReference type="CDD" id="cd20389">
    <property type="entry name" value="Tudor_ARID4_rpt1"/>
    <property type="match status" value="1"/>
</dbReference>
<feature type="compositionally biased region" description="Basic and acidic residues" evidence="6">
    <location>
        <begin position="547"/>
        <end position="618"/>
    </location>
</feature>
<dbReference type="PANTHER" id="PTHR13964">
    <property type="entry name" value="RBP-RELATED"/>
    <property type="match status" value="1"/>
</dbReference>
<feature type="region of interest" description="Disordered" evidence="6">
    <location>
        <begin position="745"/>
        <end position="899"/>
    </location>
</feature>
<feature type="compositionally biased region" description="Polar residues" evidence="6">
    <location>
        <begin position="1315"/>
        <end position="1327"/>
    </location>
</feature>
<feature type="compositionally biased region" description="Polar residues" evidence="6">
    <location>
        <begin position="833"/>
        <end position="850"/>
    </location>
</feature>
<feature type="compositionally biased region" description="Basic and acidic residues" evidence="6">
    <location>
        <begin position="1189"/>
        <end position="1207"/>
    </location>
</feature>
<keyword evidence="5" id="KW-0539">Nucleus</keyword>
<feature type="compositionally biased region" description="Basic and acidic residues" evidence="6">
    <location>
        <begin position="1125"/>
        <end position="1142"/>
    </location>
</feature>
<evidence type="ECO:0000313" key="7">
    <source>
        <dbReference type="EMBL" id="EKC38538.1"/>
    </source>
</evidence>
<feature type="region of interest" description="Disordered" evidence="6">
    <location>
        <begin position="132"/>
        <end position="177"/>
    </location>
</feature>
<feature type="region of interest" description="Disordered" evidence="6">
    <location>
        <begin position="1508"/>
        <end position="1539"/>
    </location>
</feature>
<dbReference type="Pfam" id="PF08169">
    <property type="entry name" value="RBB1NT"/>
    <property type="match status" value="1"/>
</dbReference>
<feature type="compositionally biased region" description="Acidic residues" evidence="6">
    <location>
        <begin position="160"/>
        <end position="171"/>
    </location>
</feature>
<feature type="compositionally biased region" description="Basic and acidic residues" evidence="6">
    <location>
        <begin position="999"/>
        <end position="1017"/>
    </location>
</feature>
<keyword evidence="3" id="KW-0238">DNA-binding</keyword>
<dbReference type="InterPro" id="IPR001606">
    <property type="entry name" value="ARID_dom"/>
</dbReference>
<dbReference type="PANTHER" id="PTHR13964:SF27">
    <property type="entry name" value="HAT-TRICK, ISOFORM D"/>
    <property type="match status" value="1"/>
</dbReference>
<feature type="compositionally biased region" description="Basic and acidic residues" evidence="6">
    <location>
        <begin position="1299"/>
        <end position="1308"/>
    </location>
</feature>
<dbReference type="PROSITE" id="PS51011">
    <property type="entry name" value="ARID"/>
    <property type="match status" value="1"/>
</dbReference>
<dbReference type="HOGENOM" id="CLU_246885_0_0_1"/>
<dbReference type="InterPro" id="IPR016197">
    <property type="entry name" value="Chromo-like_dom_sf"/>
</dbReference>
<gene>
    <name evidence="7" type="ORF">CGI_10017095</name>
</gene>
<evidence type="ECO:0000256" key="1">
    <source>
        <dbReference type="ARBA" id="ARBA00022853"/>
    </source>
</evidence>
<dbReference type="GO" id="GO:0005634">
    <property type="term" value="C:nucleus"/>
    <property type="evidence" value="ECO:0007669"/>
    <property type="project" value="TreeGrafter"/>
</dbReference>
<dbReference type="InParanoid" id="K1QY05"/>
<sequence>MKPADLDVTAGDDPPFLPVGTEVSAKYRGAFCEAKVKKIVRSVKCKIYLKETLNSVVVTDDHITKGSLKVGSTVEYKNPDTGQPMEAVINKLTDCSMYTVVFDDGDEKTLRRTQCCLKGEKHFIESETLDNLPLSHPEHFGTPVMSSKTKRRSGRPIFGNEEEESEEESTDESLPRRAAYKGKNQELVGKVFLAEIGEKKKQVLPVLVVLPDAHATELRTKDHLLVKSFKDGKFHTYQRKELKDFSKEAIAKIEDKNAKQALERAVTFSEKQELPSNWEREELLGTDEEDFSDEEEGSDDEPSEEKDRFVAQLYKFMDDRGTSINRMPTLGSKDLNLYRLFNIVQTLGGYNKVTNSNKWKAVAGRMKTGLPSQNMVSHQLKTAYKKYLHAFEDFYRKLGSTMGTISRPGRSRNNSGRGMGVYKSQVKEQEKITATEKEESKSDGESDVDDGDSRSTRSPPKRERVTRRDLDFVVRENRERRDGSKDSRRSDTFKQEEDSKKSVVIKEDAKRTKSGKKQEEKKESDDEEPEAGKQEDKKKTIRRRSARKEEIKKEEEEETEEKKTDPKTKSKVAANKEPEGKPGSKKQDDVKNDKKDDKKVEAKKEKAKVAKKDIKKEVVEEESKEAPVDKVEKKTKKEVTKKSKNEEESTPGKKKSKEEEEEEMEIIEESKPLAANEYPMGTKLQVKYGKGRTEKVYDAKIIEIQRSNGLQYLVHYAGWNMRYDEWIRPEQIVNVLNKPSDIAALKKKAKESPPKSPKAPVSKKGKSPASAPSPSPSPVPGGQRESRPVKRSPAHTPNTPQLKQSKQRPTRSNSIEQRGLDNLPGKPRRTRRSSGVTESSDLISHGSISDDNNEFEGDMESDGTESVDMKYGTDKDEMSEKSEDSKQDKEEEDRSLMDCGKVLDKKTDILPVEQDLLNKAAEIEKVNEVVERKVNKTTDSKTEIKEKEEKLDKIEDQTVKSPPKLDSIKKSQESFPAKDIEMPNIQAIDDGMANSPSGTKEKKEEGKEKISDSKESSEDLQLGKIAKSGEESSDPVDGGLELKESEVENVSDITAEKEIREKAKPVESKDKPENEVEKKQRGRKKDQTKVPAVEKKEPGKEKKRGRPSLASIAEKKAASQTMGKPQEESEPTPKKMKEKAVEENMELQSVPVIKQEEMTFQPVSKNDEEIPKEENEFEKKKVKKKMKRKAEANSDTEVEKKEKKEPAKGPGKSSKAEKAAKSKGKKVKEEEEEVNSVSFNEWEDNSQREGDLVPSDCNKPQPVIPSESAIAGAEHSESATCSRESKKDNGANFSESNLEESKSEESADSKSSASRLPNSSALYENTPPTTPEHEMDAPQSQEHAHDLVKGDCNNSNDQQYASESPSGNASPSSNDGSVGSGNVACSESSNNEAPVHTSLGKRRRESEDVTPSKRKRRGKQKQERKLSKQMGSDSDEGPERNYSPEPGSSPPSKVSTPTRPQSQRAPRYQLNLDEGKYLEGEKRISFLMEKIQEIRKIYMNLKSEVACIDRRRKRAKRRDRDRDSAQNSSSGTPEGETAR</sequence>
<dbReference type="SMART" id="SM00298">
    <property type="entry name" value="CHROMO"/>
    <property type="match status" value="1"/>
</dbReference>
<feature type="compositionally biased region" description="Basic and acidic residues" evidence="6">
    <location>
        <begin position="624"/>
        <end position="651"/>
    </location>
</feature>
<feature type="compositionally biased region" description="Low complexity" evidence="6">
    <location>
        <begin position="1361"/>
        <end position="1383"/>
    </location>
</feature>
<feature type="compositionally biased region" description="Basic and acidic residues" evidence="6">
    <location>
        <begin position="1331"/>
        <end position="1349"/>
    </location>
</feature>
<keyword evidence="4" id="KW-0804">Transcription</keyword>
<evidence type="ECO:0000256" key="2">
    <source>
        <dbReference type="ARBA" id="ARBA00023015"/>
    </source>
</evidence>
<dbReference type="Gene3D" id="1.10.150.60">
    <property type="entry name" value="ARID DNA-binding domain"/>
    <property type="match status" value="1"/>
</dbReference>
<keyword evidence="1" id="KW-0156">Chromatin regulator</keyword>